<dbReference type="STRING" id="479433.Caci_4284"/>
<comment type="similarity">
    <text evidence="5">Belongs to the PPase family.</text>
</comment>
<evidence type="ECO:0000256" key="5">
    <source>
        <dbReference type="HAMAP-Rule" id="MF_00209"/>
    </source>
</evidence>
<feature type="binding site" evidence="5">
    <location>
        <position position="82"/>
    </location>
    <ligand>
        <name>Mg(2+)</name>
        <dbReference type="ChEBI" id="CHEBI:18420"/>
        <label>2</label>
    </ligand>
</feature>
<dbReference type="GO" id="GO:0004427">
    <property type="term" value="F:inorganic diphosphate phosphatase activity"/>
    <property type="evidence" value="ECO:0007669"/>
    <property type="project" value="UniProtKB-UniRule"/>
</dbReference>
<dbReference type="AlphaFoldDB" id="C7QJR0"/>
<feature type="binding site" evidence="5">
    <location>
        <position position="41"/>
    </location>
    <ligand>
        <name>substrate</name>
    </ligand>
</feature>
<feature type="binding site" evidence="5">
    <location>
        <position position="109"/>
    </location>
    <ligand>
        <name>Mg(2+)</name>
        <dbReference type="ChEBI" id="CHEBI:18420"/>
        <label>3</label>
    </ligand>
</feature>
<dbReference type="GO" id="GO:0006796">
    <property type="term" value="P:phosphate-containing compound metabolic process"/>
    <property type="evidence" value="ECO:0007669"/>
    <property type="project" value="InterPro"/>
</dbReference>
<keyword evidence="2 5" id="KW-0479">Metal-binding</keyword>
<feature type="binding site" evidence="5">
    <location>
        <position position="82"/>
    </location>
    <ligand>
        <name>Mg(2+)</name>
        <dbReference type="ChEBI" id="CHEBI:18420"/>
        <label>1</label>
    </ligand>
</feature>
<comment type="function">
    <text evidence="5">Catalyzes the hydrolysis of inorganic pyrophosphate (PPi) forming two phosphate ions.</text>
</comment>
<evidence type="ECO:0000313" key="7">
    <source>
        <dbReference type="Proteomes" id="UP000000851"/>
    </source>
</evidence>
<feature type="active site" description="Proton acceptor" evidence="5">
    <location>
        <position position="114"/>
    </location>
</feature>
<dbReference type="PANTHER" id="PTHR10286">
    <property type="entry name" value="INORGANIC PYROPHOSPHATASE"/>
    <property type="match status" value="1"/>
</dbReference>
<dbReference type="KEGG" id="cai:Caci_4284"/>
<feature type="binding site" evidence="5">
    <location>
        <position position="55"/>
    </location>
    <ligand>
        <name>substrate</name>
    </ligand>
</feature>
<reference evidence="6 7" key="1">
    <citation type="journal article" date="2009" name="Stand. Genomic Sci.">
        <title>Complete genome sequence of Catenulispora acidiphila type strain (ID 139908).</title>
        <authorList>
            <person name="Copeland A."/>
            <person name="Lapidus A."/>
            <person name="Glavina Del Rio T."/>
            <person name="Nolan M."/>
            <person name="Lucas S."/>
            <person name="Chen F."/>
            <person name="Tice H."/>
            <person name="Cheng J.F."/>
            <person name="Bruce D."/>
            <person name="Goodwin L."/>
            <person name="Pitluck S."/>
            <person name="Mikhailova N."/>
            <person name="Pati A."/>
            <person name="Ivanova N."/>
            <person name="Mavromatis K."/>
            <person name="Chen A."/>
            <person name="Palaniappan K."/>
            <person name="Chain P."/>
            <person name="Land M."/>
            <person name="Hauser L."/>
            <person name="Chang Y.J."/>
            <person name="Jeffries C.D."/>
            <person name="Chertkov O."/>
            <person name="Brettin T."/>
            <person name="Detter J.C."/>
            <person name="Han C."/>
            <person name="Ali Z."/>
            <person name="Tindall B.J."/>
            <person name="Goker M."/>
            <person name="Bristow J."/>
            <person name="Eisen J.A."/>
            <person name="Markowitz V."/>
            <person name="Hugenholtz P."/>
            <person name="Kyrpides N.C."/>
            <person name="Klenk H.P."/>
        </authorList>
    </citation>
    <scope>NUCLEOTIDE SEQUENCE [LARGE SCALE GENOMIC DNA]</scope>
    <source>
        <strain evidence="7">DSM 44928 / JCM 14897 / NBRC 102108 / NRRL B-24433 / ID139908</strain>
    </source>
</reference>
<proteinExistence type="inferred from homology"/>
<feature type="binding site" evidence="5">
    <location>
        <position position="77"/>
    </location>
    <ligand>
        <name>Mg(2+)</name>
        <dbReference type="ChEBI" id="CHEBI:18420"/>
        <label>1</label>
    </ligand>
</feature>
<dbReference type="CDD" id="cd00412">
    <property type="entry name" value="pyrophosphatase"/>
    <property type="match status" value="1"/>
</dbReference>
<feature type="binding site" evidence="5">
    <location>
        <position position="151"/>
    </location>
    <ligand>
        <name>substrate</name>
    </ligand>
</feature>
<dbReference type="EMBL" id="CP001700">
    <property type="protein sequence ID" value="ACU73148.1"/>
    <property type="molecule type" value="Genomic_DNA"/>
</dbReference>
<dbReference type="InParanoid" id="C7QJR0"/>
<comment type="catalytic activity">
    <reaction evidence="5">
        <text>diphosphate + H2O = 2 phosphate + H(+)</text>
        <dbReference type="Rhea" id="RHEA:24576"/>
        <dbReference type="ChEBI" id="CHEBI:15377"/>
        <dbReference type="ChEBI" id="CHEBI:15378"/>
        <dbReference type="ChEBI" id="CHEBI:33019"/>
        <dbReference type="ChEBI" id="CHEBI:43474"/>
        <dbReference type="EC" id="3.6.1.1"/>
    </reaction>
</comment>
<evidence type="ECO:0000256" key="1">
    <source>
        <dbReference type="ARBA" id="ARBA00001946"/>
    </source>
</evidence>
<keyword evidence="3 5" id="KW-0378">Hydrolase</keyword>
<organism evidence="6 7">
    <name type="scientific">Catenulispora acidiphila (strain DSM 44928 / JCM 14897 / NBRC 102108 / NRRL B-24433 / ID139908)</name>
    <dbReference type="NCBI Taxonomy" id="479433"/>
    <lineage>
        <taxon>Bacteria</taxon>
        <taxon>Bacillati</taxon>
        <taxon>Actinomycetota</taxon>
        <taxon>Actinomycetes</taxon>
        <taxon>Catenulisporales</taxon>
        <taxon>Catenulisporaceae</taxon>
        <taxon>Catenulispora</taxon>
    </lineage>
</organism>
<dbReference type="SUPFAM" id="SSF50324">
    <property type="entry name" value="Inorganic pyrophosphatase"/>
    <property type="match status" value="1"/>
</dbReference>
<dbReference type="Gene3D" id="3.90.80.10">
    <property type="entry name" value="Inorganic pyrophosphatase"/>
    <property type="match status" value="1"/>
</dbReference>
<sequence>MSRADPAAGRFARLISGTALDVKTMMRFDVVIEIPAGSRNKYVMDHRLGRIRLERQLFTSTSYPADYGYIPGTLALDGDPLDAIVLLDDPAFPGVEVSVRPVAVYRSRDEGGQDDKILCVPAGDPRYEDIQDLGDVAQERLDEIGHFFDIYKDTEPGRQASPGTWADRAAAEAVITADRRRLAEAEAAAE</sequence>
<evidence type="ECO:0000256" key="3">
    <source>
        <dbReference type="ARBA" id="ARBA00022801"/>
    </source>
</evidence>
<feature type="binding site" evidence="5">
    <location>
        <position position="33"/>
    </location>
    <ligand>
        <name>Mg(2+)</name>
        <dbReference type="ChEBI" id="CHEBI:18420"/>
        <label>2</label>
    </ligand>
</feature>
<dbReference type="InterPro" id="IPR008162">
    <property type="entry name" value="Pyrophosphatase"/>
</dbReference>
<feature type="binding site" evidence="5">
    <location>
        <position position="114"/>
    </location>
    <ligand>
        <name>Mg(2+)</name>
        <dbReference type="ChEBI" id="CHEBI:18420"/>
        <label>3</label>
    </ligand>
</feature>
<dbReference type="InterPro" id="IPR036649">
    <property type="entry name" value="Pyrophosphatase_sf"/>
</dbReference>
<keyword evidence="4 5" id="KW-0460">Magnesium</keyword>
<dbReference type="PROSITE" id="PS00387">
    <property type="entry name" value="PPASE"/>
    <property type="match status" value="1"/>
</dbReference>
<dbReference type="Proteomes" id="UP000000851">
    <property type="component" value="Chromosome"/>
</dbReference>
<feature type="binding site" evidence="5">
    <location>
        <position position="67"/>
    </location>
    <ligand>
        <name>substrate</name>
    </ligand>
</feature>
<comment type="subcellular location">
    <subcellularLocation>
        <location evidence="5">Cytoplasm</location>
    </subcellularLocation>
</comment>
<dbReference type="GO" id="GO:0000287">
    <property type="term" value="F:magnesium ion binding"/>
    <property type="evidence" value="ECO:0007669"/>
    <property type="project" value="UniProtKB-UniRule"/>
</dbReference>
<evidence type="ECO:0000256" key="2">
    <source>
        <dbReference type="ARBA" id="ARBA00022723"/>
    </source>
</evidence>
<comment type="subunit">
    <text evidence="5">Homohexamer.</text>
</comment>
<dbReference type="EC" id="3.6.1.1" evidence="5"/>
<evidence type="ECO:0000313" key="6">
    <source>
        <dbReference type="EMBL" id="ACU73148.1"/>
    </source>
</evidence>
<dbReference type="HOGENOM" id="CLU_073198_1_1_11"/>
<evidence type="ECO:0000256" key="4">
    <source>
        <dbReference type="ARBA" id="ARBA00022842"/>
    </source>
</evidence>
<dbReference type="Pfam" id="PF00719">
    <property type="entry name" value="Pyrophosphatase"/>
    <property type="match status" value="1"/>
</dbReference>
<comment type="cofactor">
    <cofactor evidence="1 5">
        <name>Mg(2+)</name>
        <dbReference type="ChEBI" id="CHEBI:18420"/>
    </cofactor>
</comment>
<dbReference type="HAMAP" id="MF_00209">
    <property type="entry name" value="Inorganic_PPase"/>
    <property type="match status" value="1"/>
</dbReference>
<feature type="binding site" evidence="5">
    <location>
        <position position="114"/>
    </location>
    <ligand>
        <name>Mg(2+)</name>
        <dbReference type="ChEBI" id="CHEBI:18420"/>
        <label>1</label>
    </ligand>
</feature>
<gene>
    <name evidence="5" type="primary">ppa</name>
    <name evidence="6" type="ordered locus">Caci_4284</name>
</gene>
<accession>C7QJR0</accession>
<keyword evidence="7" id="KW-1185">Reference proteome</keyword>
<name>C7QJR0_CATAD</name>
<dbReference type="eggNOG" id="COG0221">
    <property type="taxonomic scope" value="Bacteria"/>
</dbReference>
<dbReference type="GO" id="GO:0005737">
    <property type="term" value="C:cytoplasm"/>
    <property type="evidence" value="ECO:0007669"/>
    <property type="project" value="UniProtKB-SubCell"/>
</dbReference>
<keyword evidence="5" id="KW-0963">Cytoplasm</keyword>
<protein>
    <recommendedName>
        <fullName evidence="5">Inorganic pyrophosphatase</fullName>
        <ecNumber evidence="5">3.6.1.1</ecNumber>
    </recommendedName>
    <alternativeName>
        <fullName evidence="5">Pyrophosphate phospho-hydrolase</fullName>
        <shortName evidence="5">PPase</shortName>
    </alternativeName>
</protein>